<sequence>MNSYVPKKKPKNGNLSVLEKDYNQALAHQRIVIEHVNRSLKIFRILSSRYRNRRRRYGLRCNLLSAIYNYELTLLV</sequence>
<protein>
    <submittedName>
        <fullName evidence="5">Transposase</fullName>
    </submittedName>
</protein>
<evidence type="ECO:0000313" key="5">
    <source>
        <dbReference type="EMBL" id="CAC5340151.1"/>
    </source>
</evidence>
<comment type="cofactor">
    <cofactor evidence="1">
        <name>a divalent metal cation</name>
        <dbReference type="ChEBI" id="CHEBI:60240"/>
    </cofactor>
</comment>
<dbReference type="Proteomes" id="UP000196521">
    <property type="component" value="Chromosome"/>
</dbReference>
<reference evidence="5 8" key="1">
    <citation type="submission" date="2020-05" db="EMBL/GenBank/DDBJ databases">
        <authorList>
            <consortium name="Genoscope - CEA"/>
            <person name="William W."/>
        </authorList>
    </citation>
    <scope>NUCLEOTIDE SEQUENCE [LARGE SCALE GENOMIC DNA]</scope>
    <source>
        <strain evidence="8">7821</strain>
        <strain evidence="5">PCC 7821</strain>
    </source>
</reference>
<dbReference type="InterPro" id="IPR027806">
    <property type="entry name" value="HARBI1_dom"/>
</dbReference>
<gene>
    <name evidence="4" type="ORF">PLAN_100146</name>
    <name evidence="5" type="ORF">PLAN_100201</name>
    <name evidence="6" type="ORF">PLAN_30702</name>
    <name evidence="7" type="ORF">PLAN_40494</name>
</gene>
<feature type="domain" description="DDE Tnp4" evidence="3">
    <location>
        <begin position="4"/>
        <end position="56"/>
    </location>
</feature>
<evidence type="ECO:0000313" key="7">
    <source>
        <dbReference type="EMBL" id="CAC5344079.1"/>
    </source>
</evidence>
<dbReference type="EMBL" id="CZCZ02000005">
    <property type="protein sequence ID" value="CAC5340096.1"/>
    <property type="molecule type" value="Genomic_DNA"/>
</dbReference>
<dbReference type="GO" id="GO:0046872">
    <property type="term" value="F:metal ion binding"/>
    <property type="evidence" value="ECO:0007669"/>
    <property type="project" value="UniProtKB-KW"/>
</dbReference>
<dbReference type="EMBL" id="CZCZ02000005">
    <property type="protein sequence ID" value="CAC5340151.1"/>
    <property type="molecule type" value="Genomic_DNA"/>
</dbReference>
<name>A0A6J7ZGR4_PLARU</name>
<evidence type="ECO:0000259" key="3">
    <source>
        <dbReference type="Pfam" id="PF13359"/>
    </source>
</evidence>
<evidence type="ECO:0000313" key="8">
    <source>
        <dbReference type="Proteomes" id="UP000196521"/>
    </source>
</evidence>
<dbReference type="Pfam" id="PF13359">
    <property type="entry name" value="DDE_Tnp_4"/>
    <property type="match status" value="1"/>
</dbReference>
<evidence type="ECO:0000256" key="2">
    <source>
        <dbReference type="ARBA" id="ARBA00022723"/>
    </source>
</evidence>
<evidence type="ECO:0000313" key="6">
    <source>
        <dbReference type="EMBL" id="CAC5343526.1"/>
    </source>
</evidence>
<dbReference type="EMBL" id="CZCZ02000013">
    <property type="protein sequence ID" value="CAC5343526.1"/>
    <property type="molecule type" value="Genomic_DNA"/>
</dbReference>
<comment type="caution">
    <text evidence="5">The sequence shown here is derived from an EMBL/GenBank/DDBJ whole genome shotgun (WGS) entry which is preliminary data.</text>
</comment>
<evidence type="ECO:0000313" key="4">
    <source>
        <dbReference type="EMBL" id="CAC5340096.1"/>
    </source>
</evidence>
<dbReference type="AlphaFoldDB" id="A0A6J7ZGR4"/>
<keyword evidence="8" id="KW-1185">Reference proteome</keyword>
<accession>A0A6J7ZGR4</accession>
<organism evidence="5 8">
    <name type="scientific">Planktothrix rubescens CCAP 1459/22</name>
    <dbReference type="NCBI Taxonomy" id="329571"/>
    <lineage>
        <taxon>Bacteria</taxon>
        <taxon>Bacillati</taxon>
        <taxon>Cyanobacteriota</taxon>
        <taxon>Cyanophyceae</taxon>
        <taxon>Oscillatoriophycideae</taxon>
        <taxon>Oscillatoriales</taxon>
        <taxon>Microcoleaceae</taxon>
        <taxon>Planktothrix</taxon>
    </lineage>
</organism>
<keyword evidence="2" id="KW-0479">Metal-binding</keyword>
<dbReference type="EMBL" id="CZCZ02000014">
    <property type="protein sequence ID" value="CAC5344079.1"/>
    <property type="molecule type" value="Genomic_DNA"/>
</dbReference>
<evidence type="ECO:0000256" key="1">
    <source>
        <dbReference type="ARBA" id="ARBA00001968"/>
    </source>
</evidence>
<proteinExistence type="predicted"/>